<dbReference type="InterPro" id="IPR051381">
    <property type="entry name" value="CREB_ATF_subfamily"/>
</dbReference>
<dbReference type="GO" id="GO:0000981">
    <property type="term" value="F:DNA-binding transcription factor activity, RNA polymerase II-specific"/>
    <property type="evidence" value="ECO:0007669"/>
    <property type="project" value="TreeGrafter"/>
</dbReference>
<evidence type="ECO:0000313" key="10">
    <source>
        <dbReference type="Proteomes" id="UP000614601"/>
    </source>
</evidence>
<feature type="region of interest" description="Disordered" evidence="7">
    <location>
        <begin position="157"/>
        <end position="198"/>
    </location>
</feature>
<dbReference type="Pfam" id="PF00170">
    <property type="entry name" value="bZIP_1"/>
    <property type="match status" value="1"/>
</dbReference>
<gene>
    <name evidence="9" type="ORF">BOKJ2_LOCUS1558</name>
</gene>
<comment type="subcellular location">
    <subcellularLocation>
        <location evidence="1">Endoplasmic reticulum membrane</location>
        <topology evidence="1">Single-pass type II membrane protein</topology>
    </subcellularLocation>
</comment>
<dbReference type="Proteomes" id="UP000783686">
    <property type="component" value="Unassembled WGS sequence"/>
</dbReference>
<evidence type="ECO:0000256" key="7">
    <source>
        <dbReference type="SAM" id="MobiDB-lite"/>
    </source>
</evidence>
<dbReference type="PROSITE" id="PS00036">
    <property type="entry name" value="BZIP_BASIC"/>
    <property type="match status" value="1"/>
</dbReference>
<dbReference type="InterPro" id="IPR004827">
    <property type="entry name" value="bZIP"/>
</dbReference>
<feature type="region of interest" description="Disordered" evidence="7">
    <location>
        <begin position="71"/>
        <end position="90"/>
    </location>
</feature>
<accession>A0A811JUC9</accession>
<keyword evidence="4" id="KW-0804">Transcription</keyword>
<dbReference type="SUPFAM" id="SSF57959">
    <property type="entry name" value="Leucine zipper domain"/>
    <property type="match status" value="1"/>
</dbReference>
<dbReference type="OrthoDB" id="674948at2759"/>
<evidence type="ECO:0000256" key="6">
    <source>
        <dbReference type="SAM" id="Coils"/>
    </source>
</evidence>
<dbReference type="Gene3D" id="1.20.5.170">
    <property type="match status" value="1"/>
</dbReference>
<dbReference type="Proteomes" id="UP000614601">
    <property type="component" value="Unassembled WGS sequence"/>
</dbReference>
<evidence type="ECO:0000256" key="1">
    <source>
        <dbReference type="ARBA" id="ARBA00004648"/>
    </source>
</evidence>
<sequence length="557" mass="62884">MMDNIFDNDSQVLNNDVSLFDFNDDAFMNFTDEISEEISEASLFSSLDNATEANVAEDHCYGAYEVGASPISSEGSSPSSSSSMGVSNVDSDYCSPGGSFPNESPVYEDVKTIKYEHDYGYVEPQQVTKIVRVQNKRQIPKVTNATQRGRLSFTPQTFQYTDSGEGYKPVQRTQTQSNSNLDSVQFSRVPPNVNPAERQRKYPPLILSEEEKRLCKKEGITLPDCYPLTKIEERELKRIRRKIRNKKSAQTSRKRKQDYIDALEHRVESCTDENRELKRQIDLLTKDNQNITAQLRKLQATLTGSSKRTAQASTCLAVLLLSACLLVMPNMNGVGKQKMLEATLAEIEGPQLEETESRGRGTISGSNQSLTLTCDNAVNVNNASGFGKSRTLDVAIPEELGNLETPMITENFLDSSQLEEITIEDSDFVDDVPEVKETQLHHHVATKEFRDQHRGYLAPQQTVRRVVLSNNRVVRKPEERQSYIQRNIQHVAYDKMSMPQVVYISNGADSLKRAADQRYQRIVSKNHGTVRLVPAARMNNTMVSYGESDPKRVRYYQ</sequence>
<organism evidence="9 10">
    <name type="scientific">Bursaphelenchus okinawaensis</name>
    <dbReference type="NCBI Taxonomy" id="465554"/>
    <lineage>
        <taxon>Eukaryota</taxon>
        <taxon>Metazoa</taxon>
        <taxon>Ecdysozoa</taxon>
        <taxon>Nematoda</taxon>
        <taxon>Chromadorea</taxon>
        <taxon>Rhabditida</taxon>
        <taxon>Tylenchina</taxon>
        <taxon>Tylenchomorpha</taxon>
        <taxon>Aphelenchoidea</taxon>
        <taxon>Aphelenchoididae</taxon>
        <taxon>Bursaphelenchus</taxon>
    </lineage>
</organism>
<dbReference type="GO" id="GO:0000978">
    <property type="term" value="F:RNA polymerase II cis-regulatory region sequence-specific DNA binding"/>
    <property type="evidence" value="ECO:0007669"/>
    <property type="project" value="TreeGrafter"/>
</dbReference>
<reference evidence="9" key="1">
    <citation type="submission" date="2020-09" db="EMBL/GenBank/DDBJ databases">
        <authorList>
            <person name="Kikuchi T."/>
        </authorList>
    </citation>
    <scope>NUCLEOTIDE SEQUENCE</scope>
    <source>
        <strain evidence="9">SH1</strain>
    </source>
</reference>
<dbReference type="EMBL" id="CAJFCW020000001">
    <property type="protein sequence ID" value="CAG9083468.1"/>
    <property type="molecule type" value="Genomic_DNA"/>
</dbReference>
<dbReference type="SMART" id="SM00338">
    <property type="entry name" value="BRLZ"/>
    <property type="match status" value="1"/>
</dbReference>
<dbReference type="CDD" id="cd14689">
    <property type="entry name" value="bZIP_CREB3"/>
    <property type="match status" value="1"/>
</dbReference>
<evidence type="ECO:0000256" key="4">
    <source>
        <dbReference type="ARBA" id="ARBA00023163"/>
    </source>
</evidence>
<dbReference type="PANTHER" id="PTHR45996">
    <property type="entry name" value="AGAP001464-PB"/>
    <property type="match status" value="1"/>
</dbReference>
<feature type="compositionally biased region" description="Polar residues" evidence="7">
    <location>
        <begin position="171"/>
        <end position="186"/>
    </location>
</feature>
<keyword evidence="5" id="KW-0539">Nucleus</keyword>
<keyword evidence="10" id="KW-1185">Reference proteome</keyword>
<feature type="domain" description="BZIP" evidence="8">
    <location>
        <begin position="235"/>
        <end position="298"/>
    </location>
</feature>
<dbReference type="PROSITE" id="PS50217">
    <property type="entry name" value="BZIP"/>
    <property type="match status" value="1"/>
</dbReference>
<protein>
    <recommendedName>
        <fullName evidence="8">BZIP domain-containing protein</fullName>
    </recommendedName>
</protein>
<comment type="caution">
    <text evidence="9">The sequence shown here is derived from an EMBL/GenBank/DDBJ whole genome shotgun (WGS) entry which is preliminary data.</text>
</comment>
<evidence type="ECO:0000313" key="9">
    <source>
        <dbReference type="EMBL" id="CAD5206874.1"/>
    </source>
</evidence>
<keyword evidence="3" id="KW-0238">DNA-binding</keyword>
<dbReference type="InterPro" id="IPR046347">
    <property type="entry name" value="bZIP_sf"/>
</dbReference>
<dbReference type="EMBL" id="CAJFDH010000001">
    <property type="protein sequence ID" value="CAD5206874.1"/>
    <property type="molecule type" value="Genomic_DNA"/>
</dbReference>
<keyword evidence="2" id="KW-0805">Transcription regulation</keyword>
<dbReference type="GO" id="GO:0005634">
    <property type="term" value="C:nucleus"/>
    <property type="evidence" value="ECO:0007669"/>
    <property type="project" value="TreeGrafter"/>
</dbReference>
<evidence type="ECO:0000259" key="8">
    <source>
        <dbReference type="PROSITE" id="PS50217"/>
    </source>
</evidence>
<evidence type="ECO:0000256" key="3">
    <source>
        <dbReference type="ARBA" id="ARBA00023125"/>
    </source>
</evidence>
<keyword evidence="6" id="KW-0175">Coiled coil</keyword>
<proteinExistence type="predicted"/>
<dbReference type="PANTHER" id="PTHR45996:SF3">
    <property type="entry name" value="CREB-H TRANSCRIPTION FACTOR HOMOLOG LET-607"/>
    <property type="match status" value="1"/>
</dbReference>
<feature type="coiled-coil region" evidence="6">
    <location>
        <begin position="260"/>
        <end position="301"/>
    </location>
</feature>
<dbReference type="GO" id="GO:0005789">
    <property type="term" value="C:endoplasmic reticulum membrane"/>
    <property type="evidence" value="ECO:0007669"/>
    <property type="project" value="UniProtKB-SubCell"/>
</dbReference>
<evidence type="ECO:0000256" key="2">
    <source>
        <dbReference type="ARBA" id="ARBA00023015"/>
    </source>
</evidence>
<evidence type="ECO:0000256" key="5">
    <source>
        <dbReference type="ARBA" id="ARBA00023242"/>
    </source>
</evidence>
<name>A0A811JUC9_9BILA</name>
<dbReference type="AlphaFoldDB" id="A0A811JUC9"/>